<dbReference type="EC" id="2.7.7.-" evidence="2"/>
<protein>
    <submittedName>
        <fullName evidence="2">Nucleotidyltransferase domain-containing protein</fullName>
        <ecNumber evidence="2">2.7.7.-</ecNumber>
    </submittedName>
</protein>
<evidence type="ECO:0000259" key="1">
    <source>
        <dbReference type="Pfam" id="PF01909"/>
    </source>
</evidence>
<keyword evidence="3" id="KW-1185">Reference proteome</keyword>
<dbReference type="InterPro" id="IPR002934">
    <property type="entry name" value="Polymerase_NTP_transf_dom"/>
</dbReference>
<reference evidence="2 3" key="1">
    <citation type="submission" date="2023-03" db="EMBL/GenBank/DDBJ databases">
        <title>Novel Species.</title>
        <authorList>
            <person name="Ma S."/>
        </authorList>
    </citation>
    <scope>NUCLEOTIDE SEQUENCE [LARGE SCALE GENOMIC DNA]</scope>
    <source>
        <strain evidence="2 3">B11</strain>
    </source>
</reference>
<keyword evidence="2" id="KW-0808">Transferase</keyword>
<dbReference type="Proteomes" id="UP001461341">
    <property type="component" value="Chromosome"/>
</dbReference>
<evidence type="ECO:0000313" key="3">
    <source>
        <dbReference type="Proteomes" id="UP001461341"/>
    </source>
</evidence>
<dbReference type="Gene3D" id="3.30.460.10">
    <property type="entry name" value="Beta Polymerase, domain 2"/>
    <property type="match status" value="1"/>
</dbReference>
<name>A0ABZ2YDY9_9BACT</name>
<proteinExistence type="predicted"/>
<evidence type="ECO:0000313" key="2">
    <source>
        <dbReference type="EMBL" id="WZL75895.1"/>
    </source>
</evidence>
<dbReference type="EMBL" id="CP121689">
    <property type="protein sequence ID" value="WZL75895.1"/>
    <property type="molecule type" value="Genomic_DNA"/>
</dbReference>
<dbReference type="CDD" id="cd05403">
    <property type="entry name" value="NT_KNTase_like"/>
    <property type="match status" value="1"/>
</dbReference>
<organism evidence="2 3">
    <name type="scientific">Thermatribacter velox</name>
    <dbReference type="NCBI Taxonomy" id="3039681"/>
    <lineage>
        <taxon>Bacteria</taxon>
        <taxon>Pseudomonadati</taxon>
        <taxon>Atribacterota</taxon>
        <taxon>Atribacteria</taxon>
        <taxon>Atribacterales</taxon>
        <taxon>Thermatribacteraceae</taxon>
        <taxon>Thermatribacter</taxon>
    </lineage>
</organism>
<dbReference type="SUPFAM" id="SSF81301">
    <property type="entry name" value="Nucleotidyltransferase"/>
    <property type="match status" value="1"/>
</dbReference>
<sequence length="122" mass="13785">MKHLSSELLEEIVKRLVENLHPEKIILFGSHAYGNPVETSDIDLLVVVSESNEPRYRRARKAYGCLWGLTAPVEVVVVTEEELKEMLQVSASLGYQAIHRGKILYEKGQNKRSQAVAHKEST</sequence>
<keyword evidence="2" id="KW-0548">Nucleotidyltransferase</keyword>
<gene>
    <name evidence="2" type="ORF">QBE54_09970</name>
</gene>
<dbReference type="PANTHER" id="PTHR37030">
    <property type="entry name" value="NUCLEOTIDYLTRANSFERASE"/>
    <property type="match status" value="1"/>
</dbReference>
<dbReference type="GO" id="GO:0016779">
    <property type="term" value="F:nucleotidyltransferase activity"/>
    <property type="evidence" value="ECO:0007669"/>
    <property type="project" value="UniProtKB-KW"/>
</dbReference>
<feature type="domain" description="Polymerase nucleotidyl transferase" evidence="1">
    <location>
        <begin position="10"/>
        <end position="85"/>
    </location>
</feature>
<accession>A0ABZ2YDY9</accession>
<dbReference type="InterPro" id="IPR043519">
    <property type="entry name" value="NT_sf"/>
</dbReference>
<dbReference type="RefSeq" id="WP_369018047.1">
    <property type="nucleotide sequence ID" value="NZ_CP121689.1"/>
</dbReference>
<dbReference type="PANTHER" id="PTHR37030:SF1">
    <property type="entry name" value="NUCLEOTIDYLTRANSFERASE"/>
    <property type="match status" value="1"/>
</dbReference>
<dbReference type="Pfam" id="PF01909">
    <property type="entry name" value="NTP_transf_2"/>
    <property type="match status" value="1"/>
</dbReference>